<feature type="signal peptide" evidence="2">
    <location>
        <begin position="1"/>
        <end position="21"/>
    </location>
</feature>
<feature type="chain" id="PRO_5009532931" evidence="2">
    <location>
        <begin position="22"/>
        <end position="389"/>
    </location>
</feature>
<organism evidence="3 4">
    <name type="scientific">Candidatus Uhrbacteria bacterium RIFCSPHIGHO2_02_FULL_53_13</name>
    <dbReference type="NCBI Taxonomy" id="1802389"/>
    <lineage>
        <taxon>Bacteria</taxon>
        <taxon>Candidatus Uhriibacteriota</taxon>
    </lineage>
</organism>
<keyword evidence="2" id="KW-0732">Signal</keyword>
<comment type="caution">
    <text evidence="3">The sequence shown here is derived from an EMBL/GenBank/DDBJ whole genome shotgun (WGS) entry which is preliminary data.</text>
</comment>
<protein>
    <submittedName>
        <fullName evidence="3">Uncharacterized protein</fullName>
    </submittedName>
</protein>
<gene>
    <name evidence="3" type="ORF">A3C17_00205</name>
</gene>
<dbReference type="STRING" id="1802389.A3C17_00205"/>
<reference evidence="3 4" key="1">
    <citation type="journal article" date="2016" name="Nat. Commun.">
        <title>Thousands of microbial genomes shed light on interconnected biogeochemical processes in an aquifer system.</title>
        <authorList>
            <person name="Anantharaman K."/>
            <person name="Brown C.T."/>
            <person name="Hug L.A."/>
            <person name="Sharon I."/>
            <person name="Castelle C.J."/>
            <person name="Probst A.J."/>
            <person name="Thomas B.C."/>
            <person name="Singh A."/>
            <person name="Wilkins M.J."/>
            <person name="Karaoz U."/>
            <person name="Brodie E.L."/>
            <person name="Williams K.H."/>
            <person name="Hubbard S.S."/>
            <person name="Banfield J.F."/>
        </authorList>
    </citation>
    <scope>NUCLEOTIDE SEQUENCE [LARGE SCALE GENOMIC DNA]</scope>
</reference>
<feature type="region of interest" description="Disordered" evidence="1">
    <location>
        <begin position="150"/>
        <end position="202"/>
    </location>
</feature>
<name>A0A1F7TY63_9BACT</name>
<evidence type="ECO:0000256" key="1">
    <source>
        <dbReference type="SAM" id="MobiDB-lite"/>
    </source>
</evidence>
<accession>A0A1F7TY63</accession>
<evidence type="ECO:0000313" key="4">
    <source>
        <dbReference type="Proteomes" id="UP000177097"/>
    </source>
</evidence>
<proteinExistence type="predicted"/>
<evidence type="ECO:0000256" key="2">
    <source>
        <dbReference type="SAM" id="SignalP"/>
    </source>
</evidence>
<dbReference type="EMBL" id="MGDX01000020">
    <property type="protein sequence ID" value="OGL70886.1"/>
    <property type="molecule type" value="Genomic_DNA"/>
</dbReference>
<evidence type="ECO:0000313" key="3">
    <source>
        <dbReference type="EMBL" id="OGL70886.1"/>
    </source>
</evidence>
<dbReference type="Proteomes" id="UP000177097">
    <property type="component" value="Unassembled WGS sequence"/>
</dbReference>
<sequence length="389" mass="43389">MTKRLVFLSLTTLLFAAPALAATVYSHVVVSSNASIASGGTGAPDDAYAEVTQDNGYLEFGFPVTTTSDIRKVYVYEDPDPVLANRPWIKIEFMNVASVVRTSWQRVDGTTPAGNLSTYIGDDPFDRVRFTKLSGDPLRMDSVWLVDGPVETSPDPIVPSPMPEDTSDTHTGQPAPDTETEHTSSYPRLVKLEDDGDPNTQHDTAVYAVDPDDGKRRPFFNETIYFSWFTDFSRVEILTPETMAAIPLGKPMWMHHGTWLVKVQSTNDVHAVERGGVLRRLDSETTAAALYGSNWAMRVRDLSPTDWPHYSQGEVVDPNVYPDDTIVRDASLVTWHVRNGVRRQIPHDDLAYHGVQEAHVLSSTNANDLSPYLIGAMYDRLDNFGWFDY</sequence>
<dbReference type="AlphaFoldDB" id="A0A1F7TY63"/>